<keyword evidence="1" id="KW-1133">Transmembrane helix</keyword>
<keyword evidence="1" id="KW-0472">Membrane</keyword>
<protein>
    <submittedName>
        <fullName evidence="2">Uncharacterized protein</fullName>
    </submittedName>
</protein>
<evidence type="ECO:0000256" key="1">
    <source>
        <dbReference type="SAM" id="Phobius"/>
    </source>
</evidence>
<dbReference type="EMBL" id="VVYY01000030">
    <property type="protein sequence ID" value="KAA5392613.1"/>
    <property type="molecule type" value="Genomic_DNA"/>
</dbReference>
<sequence>MANAIVWLYCTVVVILSYLVHGHCDYSYHFTSAPHEMMAMAGHAAVEFDLPILAFFIIISHQWRIMRRLNVLRKRIDAAVSLQTGVGYGYKGASANTSRSYNYPIATTREIEFHLIEIINRIVRLPFHPSIFFVFDELDKIEVPYNTSGDTQPEFSNEKYLPSGGTSRKRKTTVLHLLGNLKFFTSTAKSKFIFIAGREMYDAYLADLTDRESAISSLFNGIIYVESFCKNEKSEKDVMYNAEIFIARQLIPQSYIKRKARDQYIECKLNNEIYTNIDINLKLYHEYLTTEYSGIYLTQAADDNSLKMFNDARNGIDKVIILLYHFTYYLYHISNGSPKKMRLNFENFIRPIKDSDEFHLSKGKVERPLEKGDLDIHIPARCHNLLSFGEKEQRVIGFIHYISFPVNQMFTDANQYGDKLLVSASFLINHIYKYHSGGFSWRNIEQTPELLEVYKIPEFRSFIDSILKFLLQTHIIQIPCGLYQYKFRKHISEEISLASKISEEVSAIFDFILDESQTVKRHYMEIQRYHLSMLDNERANSPHSASGIHHILEDLYMADEEYNNAIFEYQTALRVLSGTKEFSDPDSHMPSLMLAYIRCMLKLGVAYEKRCTLSSAYNTYNEMVDRLFKFREFKEDEFGLRYKMRLTDEWPFHEAVLYRESGTADIWRLQQTEVLGKKTK</sequence>
<dbReference type="RefSeq" id="WP_130054533.1">
    <property type="nucleotide sequence ID" value="NZ_RCXK01000031.1"/>
</dbReference>
<dbReference type="AlphaFoldDB" id="A0A6L3JC75"/>
<comment type="caution">
    <text evidence="2">The sequence shown here is derived from an EMBL/GenBank/DDBJ whole genome shotgun (WGS) entry which is preliminary data.</text>
</comment>
<feature type="transmembrane region" description="Helical" evidence="1">
    <location>
        <begin position="38"/>
        <end position="59"/>
    </location>
</feature>
<evidence type="ECO:0000313" key="3">
    <source>
        <dbReference type="Proteomes" id="UP000481616"/>
    </source>
</evidence>
<accession>A0A6L3JC75</accession>
<evidence type="ECO:0000313" key="2">
    <source>
        <dbReference type="EMBL" id="KAA5392613.1"/>
    </source>
</evidence>
<gene>
    <name evidence="2" type="ORF">F2Y58_21845</name>
</gene>
<dbReference type="Proteomes" id="UP000481616">
    <property type="component" value="Unassembled WGS sequence"/>
</dbReference>
<proteinExistence type="predicted"/>
<name>A0A6L3JC75_9BACT</name>
<reference evidence="2 3" key="1">
    <citation type="journal article" date="2019" name="Nat. Med.">
        <title>A library of human gut bacterial isolates paired with longitudinal multiomics data enables mechanistic microbiome research.</title>
        <authorList>
            <person name="Poyet M."/>
            <person name="Groussin M."/>
            <person name="Gibbons S.M."/>
            <person name="Avila-Pacheco J."/>
            <person name="Jiang X."/>
            <person name="Kearney S.M."/>
            <person name="Perrotta A.R."/>
            <person name="Berdy B."/>
            <person name="Zhao S."/>
            <person name="Lieberman T.D."/>
            <person name="Swanson P.K."/>
            <person name="Smith M."/>
            <person name="Roesemann S."/>
            <person name="Alexander J.E."/>
            <person name="Rich S.A."/>
            <person name="Livny J."/>
            <person name="Vlamakis H."/>
            <person name="Clish C."/>
            <person name="Bullock K."/>
            <person name="Deik A."/>
            <person name="Scott J."/>
            <person name="Pierce K.A."/>
            <person name="Xavier R.J."/>
            <person name="Alm E.J."/>
        </authorList>
    </citation>
    <scope>NUCLEOTIDE SEQUENCE [LARGE SCALE GENOMIC DNA]</scope>
    <source>
        <strain evidence="2 3">BIOML-A1</strain>
    </source>
</reference>
<organism evidence="2 3">
    <name type="scientific">Phocaeicola dorei</name>
    <dbReference type="NCBI Taxonomy" id="357276"/>
    <lineage>
        <taxon>Bacteria</taxon>
        <taxon>Pseudomonadati</taxon>
        <taxon>Bacteroidota</taxon>
        <taxon>Bacteroidia</taxon>
        <taxon>Bacteroidales</taxon>
        <taxon>Bacteroidaceae</taxon>
        <taxon>Phocaeicola</taxon>
    </lineage>
</organism>
<keyword evidence="1" id="KW-0812">Transmembrane</keyword>